<accession>A0LTA8</accession>
<dbReference type="AlphaFoldDB" id="A0LTA8"/>
<sequence>MKAPRISLVDPASAEGEVAEIFARQVAQFGTVSNFYRTLAHAPAAIACWTTMNAGLRLRYVTDDLSFLQVEQMAIIKTSQLNGCDYCLGHNLELGRDAGLKPRQIAAVLGTVPDDDVLTPAQRCAVRWAEAVTLLTAEDDDELFTELRRHFSERQIVELTFLIGMWNCSNRVNRALRVELEAPECRLHFVRPAGSPTRTERGREG</sequence>
<dbReference type="PANTHER" id="PTHR34846:SF5">
    <property type="entry name" value="CARBOXYMUCONOLACTONE DECARBOXYLASE-LIKE DOMAIN-CONTAINING PROTEIN"/>
    <property type="match status" value="1"/>
</dbReference>
<dbReference type="eggNOG" id="COG2128">
    <property type="taxonomic scope" value="Bacteria"/>
</dbReference>
<dbReference type="InParanoid" id="A0LTA8"/>
<keyword evidence="3" id="KW-1185">Reference proteome</keyword>
<name>A0LTA8_ACIC1</name>
<dbReference type="KEGG" id="ace:Acel_0895"/>
<dbReference type="Pfam" id="PF02627">
    <property type="entry name" value="CMD"/>
    <property type="match status" value="1"/>
</dbReference>
<dbReference type="EMBL" id="CP000481">
    <property type="protein sequence ID" value="ABK52668.1"/>
    <property type="molecule type" value="Genomic_DNA"/>
</dbReference>
<dbReference type="SUPFAM" id="SSF69118">
    <property type="entry name" value="AhpD-like"/>
    <property type="match status" value="1"/>
</dbReference>
<dbReference type="InterPro" id="IPR029032">
    <property type="entry name" value="AhpD-like"/>
</dbReference>
<dbReference type="HOGENOM" id="CLU_082760_2_0_11"/>
<dbReference type="STRING" id="351607.Acel_0895"/>
<proteinExistence type="predicted"/>
<dbReference type="RefSeq" id="WP_011719731.1">
    <property type="nucleotide sequence ID" value="NC_008578.1"/>
</dbReference>
<dbReference type="InterPro" id="IPR003779">
    <property type="entry name" value="CMD-like"/>
</dbReference>
<dbReference type="Gene3D" id="1.20.1290.10">
    <property type="entry name" value="AhpD-like"/>
    <property type="match status" value="1"/>
</dbReference>
<evidence type="ECO:0000313" key="3">
    <source>
        <dbReference type="Proteomes" id="UP000008221"/>
    </source>
</evidence>
<organism evidence="2 3">
    <name type="scientific">Acidothermus cellulolyticus (strain ATCC 43068 / DSM 8971 / 11B)</name>
    <dbReference type="NCBI Taxonomy" id="351607"/>
    <lineage>
        <taxon>Bacteria</taxon>
        <taxon>Bacillati</taxon>
        <taxon>Actinomycetota</taxon>
        <taxon>Actinomycetes</taxon>
        <taxon>Acidothermales</taxon>
        <taxon>Acidothermaceae</taxon>
        <taxon>Acidothermus</taxon>
    </lineage>
</organism>
<dbReference type="Proteomes" id="UP000008221">
    <property type="component" value="Chromosome"/>
</dbReference>
<dbReference type="PANTHER" id="PTHR34846">
    <property type="entry name" value="4-CARBOXYMUCONOLACTONE DECARBOXYLASE FAMILY PROTEIN (AFU_ORTHOLOGUE AFUA_6G11590)"/>
    <property type="match status" value="1"/>
</dbReference>
<reference evidence="2 3" key="1">
    <citation type="journal article" date="2009" name="Genome Res.">
        <title>Complete genome of the cellulolytic thermophile Acidothermus cellulolyticus 11B provides insights into its ecophysiological and evolutionary adaptations.</title>
        <authorList>
            <person name="Barabote R.D."/>
            <person name="Xie G."/>
            <person name="Leu D.H."/>
            <person name="Normand P."/>
            <person name="Necsulea A."/>
            <person name="Daubin V."/>
            <person name="Medigue C."/>
            <person name="Adney W.S."/>
            <person name="Xu X.C."/>
            <person name="Lapidus A."/>
            <person name="Parales R.E."/>
            <person name="Detter C."/>
            <person name="Pujic P."/>
            <person name="Bruce D."/>
            <person name="Lavire C."/>
            <person name="Challacombe J.F."/>
            <person name="Brettin T.S."/>
            <person name="Berry A.M."/>
        </authorList>
    </citation>
    <scope>NUCLEOTIDE SEQUENCE [LARGE SCALE GENOMIC DNA]</scope>
    <source>
        <strain evidence="3">ATCC 43068 / DSM 8971 / 11B</strain>
    </source>
</reference>
<evidence type="ECO:0000313" key="2">
    <source>
        <dbReference type="EMBL" id="ABK52668.1"/>
    </source>
</evidence>
<gene>
    <name evidence="2" type="ordered locus">Acel_0895</name>
</gene>
<dbReference type="GO" id="GO:0051920">
    <property type="term" value="F:peroxiredoxin activity"/>
    <property type="evidence" value="ECO:0007669"/>
    <property type="project" value="InterPro"/>
</dbReference>
<evidence type="ECO:0000259" key="1">
    <source>
        <dbReference type="Pfam" id="PF02627"/>
    </source>
</evidence>
<protein>
    <submittedName>
        <fullName evidence="2">Carboxymuconolactone decarboxylase</fullName>
    </submittedName>
</protein>
<feature type="domain" description="Carboxymuconolactone decarboxylase-like" evidence="1">
    <location>
        <begin position="71"/>
        <end position="130"/>
    </location>
</feature>